<comment type="caution">
    <text evidence="1">The sequence shown here is derived from an EMBL/GenBank/DDBJ whole genome shotgun (WGS) entry which is preliminary data.</text>
</comment>
<proteinExistence type="predicted"/>
<dbReference type="Proteomes" id="UP000821846">
    <property type="component" value="Unassembled WGS sequence"/>
</dbReference>
<accession>A0ABX2GYL6</accession>
<sequence>MNGYIKIAEVSKKWGIGERRINTLCLEGRIEGAVKFGNTWAIPADAEKPKDDRIKSGKYIKNGK</sequence>
<dbReference type="RefSeq" id="WP_173866278.1">
    <property type="nucleotide sequence ID" value="NZ_JAAWUU010000021.1"/>
</dbReference>
<name>A0ABX2GYL6_9FIRM</name>
<organism evidence="1 2">
    <name type="scientific">Faecalicatena fissicatena</name>
    <dbReference type="NCBI Taxonomy" id="290055"/>
    <lineage>
        <taxon>Bacteria</taxon>
        <taxon>Bacillati</taxon>
        <taxon>Bacillota</taxon>
        <taxon>Clostridia</taxon>
        <taxon>Lachnospirales</taxon>
        <taxon>Lachnospiraceae</taxon>
        <taxon>Faecalicatena</taxon>
    </lineage>
</organism>
<dbReference type="GO" id="GO:0003677">
    <property type="term" value="F:DNA binding"/>
    <property type="evidence" value="ECO:0007669"/>
    <property type="project" value="UniProtKB-KW"/>
</dbReference>
<reference evidence="1 2" key="1">
    <citation type="journal article" date="2020" name="Cell Host Microbe">
        <title>Functional and Genomic Variation between Human-Derived Isolates of Lachnospiraceae Reveals Inter- and Intra-Species Diversity.</title>
        <authorList>
            <person name="Sorbara M.T."/>
            <person name="Littmann E.R."/>
            <person name="Fontana E."/>
            <person name="Moody T.U."/>
            <person name="Kohout C.E."/>
            <person name="Gjonbalaj M."/>
            <person name="Eaton V."/>
            <person name="Seok R."/>
            <person name="Leiner I.M."/>
            <person name="Pamer E.G."/>
        </authorList>
    </citation>
    <scope>NUCLEOTIDE SEQUENCE [LARGE SCALE GENOMIC DNA]</scope>
    <source>
        <strain evidence="1 2">MSK.14.16</strain>
    </source>
</reference>
<protein>
    <submittedName>
        <fullName evidence="1">DNA-binding protein</fullName>
    </submittedName>
</protein>
<dbReference type="EMBL" id="JAAWUZ010000018">
    <property type="protein sequence ID" value="NSG29945.1"/>
    <property type="molecule type" value="Genomic_DNA"/>
</dbReference>
<evidence type="ECO:0000313" key="2">
    <source>
        <dbReference type="Proteomes" id="UP000821846"/>
    </source>
</evidence>
<keyword evidence="1" id="KW-0238">DNA-binding</keyword>
<gene>
    <name evidence="1" type="ORF">HFM93_06570</name>
</gene>
<evidence type="ECO:0000313" key="1">
    <source>
        <dbReference type="EMBL" id="NSG29945.1"/>
    </source>
</evidence>
<keyword evidence="2" id="KW-1185">Reference proteome</keyword>